<feature type="transmembrane region" description="Helical" evidence="1">
    <location>
        <begin position="455"/>
        <end position="476"/>
    </location>
</feature>
<keyword evidence="1" id="KW-0472">Membrane</keyword>
<feature type="transmembrane region" description="Helical" evidence="1">
    <location>
        <begin position="137"/>
        <end position="156"/>
    </location>
</feature>
<feature type="transmembrane region" description="Helical" evidence="1">
    <location>
        <begin position="162"/>
        <end position="181"/>
    </location>
</feature>
<protein>
    <submittedName>
        <fullName evidence="2">Uncharacterized protein</fullName>
    </submittedName>
</protein>
<feature type="transmembrane region" description="Helical" evidence="1">
    <location>
        <begin position="488"/>
        <end position="509"/>
    </location>
</feature>
<feature type="transmembrane region" description="Helical" evidence="1">
    <location>
        <begin position="291"/>
        <end position="312"/>
    </location>
</feature>
<keyword evidence="1" id="KW-0812">Transmembrane</keyword>
<dbReference type="AlphaFoldDB" id="A0A812NM18"/>
<dbReference type="OrthoDB" id="2157530at2759"/>
<organism evidence="2 3">
    <name type="scientific">Symbiodinium natans</name>
    <dbReference type="NCBI Taxonomy" id="878477"/>
    <lineage>
        <taxon>Eukaryota</taxon>
        <taxon>Sar</taxon>
        <taxon>Alveolata</taxon>
        <taxon>Dinophyceae</taxon>
        <taxon>Suessiales</taxon>
        <taxon>Symbiodiniaceae</taxon>
        <taxon>Symbiodinium</taxon>
    </lineage>
</organism>
<proteinExistence type="predicted"/>
<gene>
    <name evidence="2" type="ORF">SNAT2548_LOCUS16726</name>
</gene>
<evidence type="ECO:0000256" key="1">
    <source>
        <dbReference type="SAM" id="Phobius"/>
    </source>
</evidence>
<sequence length="523" mass="59234">MVTTAMPENNFEVNLEVPEEFPEATLERHHTLSEVLHEVSQVSSHSTAPGDLDEFVTEFLDKCAELMSQMQPAHPEILRGIRASHVLHRARGAWMRGELEPLQEFSEKTTQLDEFWSHSWQTSLWLKYVSILYRSNGLPAFVLGTLSALLAFSLQIAGVISWRGACTLAGTVAYYLTLLFWKPQKQVFLDVACVDQVDPAKKTQGLMSVGAFLKASKSLVVFWETSFVTRLWCVFEMAGFMHTQQRDASKHLEVCPVFVGPALIFGHAGFCAMFLIFFFTEIDIMEVQLEGGLVLGALMLPCLTTLAYVVLLHCHSIEVMQQQVRCFTIERSFSQCCVDKHLDSNGQRILCDRDVILRCISAWFGSPEQFEDMVRTKLLRQLVYQLANHTFSYWRILQAMSPVMWFKLDWFLPGEFMRGVVETSVYWLALGPTMVRVSLRLTYSTRKLSDRTVGRALISMCLVANAMLMFGAFFVLEQVLPMAFGDRLASTSVLLVVMSVVTLLLWCCLPPIHESNSREEAAA</sequence>
<keyword evidence="3" id="KW-1185">Reference proteome</keyword>
<name>A0A812NM18_9DINO</name>
<comment type="caution">
    <text evidence="2">The sequence shown here is derived from an EMBL/GenBank/DDBJ whole genome shotgun (WGS) entry which is preliminary data.</text>
</comment>
<reference evidence="2" key="1">
    <citation type="submission" date="2021-02" db="EMBL/GenBank/DDBJ databases">
        <authorList>
            <person name="Dougan E. K."/>
            <person name="Rhodes N."/>
            <person name="Thang M."/>
            <person name="Chan C."/>
        </authorList>
    </citation>
    <scope>NUCLEOTIDE SEQUENCE</scope>
</reference>
<keyword evidence="1" id="KW-1133">Transmembrane helix</keyword>
<evidence type="ECO:0000313" key="2">
    <source>
        <dbReference type="EMBL" id="CAE7319073.1"/>
    </source>
</evidence>
<dbReference type="Proteomes" id="UP000604046">
    <property type="component" value="Unassembled WGS sequence"/>
</dbReference>
<dbReference type="EMBL" id="CAJNDS010002089">
    <property type="protein sequence ID" value="CAE7319073.1"/>
    <property type="molecule type" value="Genomic_DNA"/>
</dbReference>
<accession>A0A812NM18</accession>
<evidence type="ECO:0000313" key="3">
    <source>
        <dbReference type="Proteomes" id="UP000604046"/>
    </source>
</evidence>
<feature type="transmembrane region" description="Helical" evidence="1">
    <location>
        <begin position="254"/>
        <end position="279"/>
    </location>
</feature>